<feature type="domain" description="Hpc2-related" evidence="2">
    <location>
        <begin position="102"/>
        <end position="151"/>
    </location>
</feature>
<dbReference type="PANTHER" id="PTHR21669">
    <property type="entry name" value="CAPZ-INTERACTING PROTEIN AND RELATED PROTEINS"/>
    <property type="match status" value="1"/>
</dbReference>
<dbReference type="GO" id="GO:0006325">
    <property type="term" value="P:chromatin organization"/>
    <property type="evidence" value="ECO:0007669"/>
    <property type="project" value="TreeGrafter"/>
</dbReference>
<evidence type="ECO:0000313" key="3">
    <source>
        <dbReference type="Proteomes" id="UP000695007"/>
    </source>
</evidence>
<proteinExistence type="predicted"/>
<accession>A0AAJ7E0H8</accession>
<sequence length="227" mass="25814">MAEIKRVPLQSVDHGSQTSKKSEKIKQIAPSFRFVLNLPESNEEKCPEFNYAQLLKSAEKKRRKDKKKDENSVTNGLTPFEDTEDDEKILDVARYFESKYGNRKKSDYVDLGAGYDESDSFIDNTDAYDEIVPEEVTTVHGGFYVNSGPLEFKDSDNASIVNRNNINNDNENGNDDDEESSDEDSDDQTMKRINKRSLSSSDNEEIEDLNPPKSKARLDDAEYTIVD</sequence>
<evidence type="ECO:0000259" key="2">
    <source>
        <dbReference type="Pfam" id="PF08729"/>
    </source>
</evidence>
<evidence type="ECO:0000256" key="1">
    <source>
        <dbReference type="SAM" id="MobiDB-lite"/>
    </source>
</evidence>
<feature type="compositionally biased region" description="Acidic residues" evidence="1">
    <location>
        <begin position="172"/>
        <end position="187"/>
    </location>
</feature>
<dbReference type="PANTHER" id="PTHR21669:SF28">
    <property type="entry name" value="YEMANUCLEIN"/>
    <property type="match status" value="1"/>
</dbReference>
<dbReference type="Proteomes" id="UP000695007">
    <property type="component" value="Unplaced"/>
</dbReference>
<dbReference type="AlphaFoldDB" id="A0AAJ7E0H8"/>
<reference evidence="4" key="1">
    <citation type="submission" date="2025-08" db="UniProtKB">
        <authorList>
            <consortium name="RefSeq"/>
        </authorList>
    </citation>
    <scope>IDENTIFICATION</scope>
</reference>
<name>A0AAJ7E0H8_9HYME</name>
<dbReference type="RefSeq" id="XP_011503173.1">
    <property type="nucleotide sequence ID" value="XM_011504871.1"/>
</dbReference>
<dbReference type="GO" id="GO:0005634">
    <property type="term" value="C:nucleus"/>
    <property type="evidence" value="ECO:0007669"/>
    <property type="project" value="TreeGrafter"/>
</dbReference>
<evidence type="ECO:0000313" key="4">
    <source>
        <dbReference type="RefSeq" id="XP_011503173.1"/>
    </source>
</evidence>
<dbReference type="CTD" id="43439"/>
<dbReference type="KEGG" id="csol:105366425"/>
<keyword evidence="3" id="KW-1185">Reference proteome</keyword>
<organism evidence="3 4">
    <name type="scientific">Ceratosolen solmsi marchali</name>
    <dbReference type="NCBI Taxonomy" id="326594"/>
    <lineage>
        <taxon>Eukaryota</taxon>
        <taxon>Metazoa</taxon>
        <taxon>Ecdysozoa</taxon>
        <taxon>Arthropoda</taxon>
        <taxon>Hexapoda</taxon>
        <taxon>Insecta</taxon>
        <taxon>Pterygota</taxon>
        <taxon>Neoptera</taxon>
        <taxon>Endopterygota</taxon>
        <taxon>Hymenoptera</taxon>
        <taxon>Apocrita</taxon>
        <taxon>Proctotrupomorpha</taxon>
        <taxon>Chalcidoidea</taxon>
        <taxon>Agaonidae</taxon>
        <taxon>Agaoninae</taxon>
        <taxon>Ceratosolen</taxon>
    </lineage>
</organism>
<dbReference type="InterPro" id="IPR014840">
    <property type="entry name" value="HRD"/>
</dbReference>
<dbReference type="Pfam" id="PF08729">
    <property type="entry name" value="HUN"/>
    <property type="match status" value="1"/>
</dbReference>
<feature type="region of interest" description="Disordered" evidence="1">
    <location>
        <begin position="1"/>
        <end position="24"/>
    </location>
</feature>
<gene>
    <name evidence="4" type="primary">LOC105366425</name>
</gene>
<feature type="region of interest" description="Disordered" evidence="1">
    <location>
        <begin position="58"/>
        <end position="81"/>
    </location>
</feature>
<feature type="region of interest" description="Disordered" evidence="1">
    <location>
        <begin position="163"/>
        <end position="227"/>
    </location>
</feature>
<protein>
    <submittedName>
        <fullName evidence="4">Yemanuclein-alpha</fullName>
    </submittedName>
</protein>
<dbReference type="GeneID" id="105366425"/>